<comment type="caution">
    <text evidence="1">The sequence shown here is derived from an EMBL/GenBank/DDBJ whole genome shotgun (WGS) entry which is preliminary data.</text>
</comment>
<gene>
    <name evidence="1" type="ORF">MLD38_030071</name>
</gene>
<protein>
    <submittedName>
        <fullName evidence="1">Uncharacterized protein</fullName>
    </submittedName>
</protein>
<dbReference type="Proteomes" id="UP001057402">
    <property type="component" value="Chromosome 9"/>
</dbReference>
<proteinExistence type="predicted"/>
<dbReference type="EMBL" id="CM042888">
    <property type="protein sequence ID" value="KAI4324598.1"/>
    <property type="molecule type" value="Genomic_DNA"/>
</dbReference>
<reference evidence="2" key="1">
    <citation type="journal article" date="2023" name="Front. Plant Sci.">
        <title>Chromosomal-level genome assembly of Melastoma candidum provides insights into trichome evolution.</title>
        <authorList>
            <person name="Zhong Y."/>
            <person name="Wu W."/>
            <person name="Sun C."/>
            <person name="Zou P."/>
            <person name="Liu Y."/>
            <person name="Dai S."/>
            <person name="Zhou R."/>
        </authorList>
    </citation>
    <scope>NUCLEOTIDE SEQUENCE [LARGE SCALE GENOMIC DNA]</scope>
</reference>
<name>A0ACB9MK75_9MYRT</name>
<evidence type="ECO:0000313" key="1">
    <source>
        <dbReference type="EMBL" id="KAI4324598.1"/>
    </source>
</evidence>
<evidence type="ECO:0000313" key="2">
    <source>
        <dbReference type="Proteomes" id="UP001057402"/>
    </source>
</evidence>
<accession>A0ACB9MK75</accession>
<keyword evidence="2" id="KW-1185">Reference proteome</keyword>
<sequence length="137" mass="15851">MGRVFIVEFDDFDDGKFYVCQGCSTPFAKNTDIYHYWKGPGDLVPEIILFSEARKTSNLVDSEVTHAARDRQELHCVACNNRVGIKFTRPDPQEPFVFYSLNSKRLQFRMSGIENDHDVFAPDEWFDPPRPPGDWLS</sequence>
<organism evidence="1 2">
    <name type="scientific">Melastoma candidum</name>
    <dbReference type="NCBI Taxonomy" id="119954"/>
    <lineage>
        <taxon>Eukaryota</taxon>
        <taxon>Viridiplantae</taxon>
        <taxon>Streptophyta</taxon>
        <taxon>Embryophyta</taxon>
        <taxon>Tracheophyta</taxon>
        <taxon>Spermatophyta</taxon>
        <taxon>Magnoliopsida</taxon>
        <taxon>eudicotyledons</taxon>
        <taxon>Gunneridae</taxon>
        <taxon>Pentapetalae</taxon>
        <taxon>rosids</taxon>
        <taxon>malvids</taxon>
        <taxon>Myrtales</taxon>
        <taxon>Melastomataceae</taxon>
        <taxon>Melastomatoideae</taxon>
        <taxon>Melastomateae</taxon>
        <taxon>Melastoma</taxon>
    </lineage>
</organism>